<dbReference type="AlphaFoldDB" id="X1F571"/>
<protein>
    <submittedName>
        <fullName evidence="1">Uncharacterized protein</fullName>
    </submittedName>
</protein>
<proteinExistence type="predicted"/>
<name>X1F571_9ZZZZ</name>
<evidence type="ECO:0000313" key="1">
    <source>
        <dbReference type="EMBL" id="GAH27720.1"/>
    </source>
</evidence>
<sequence length="79" mass="9045">MGFNKALEIIRDNRIHSPRQFAELMWPDSDGWKRVHKCGHGSSRGAMMAVAGGGLLGKLRAKGFIRAPWYDDYNSYYWV</sequence>
<feature type="non-terminal residue" evidence="1">
    <location>
        <position position="79"/>
    </location>
</feature>
<gene>
    <name evidence="1" type="ORF">S03H2_08012</name>
</gene>
<comment type="caution">
    <text evidence="1">The sequence shown here is derived from an EMBL/GenBank/DDBJ whole genome shotgun (WGS) entry which is preliminary data.</text>
</comment>
<reference evidence="1" key="1">
    <citation type="journal article" date="2014" name="Front. Microbiol.">
        <title>High frequency of phylogenetically diverse reductive dehalogenase-homologous genes in deep subseafloor sedimentary metagenomes.</title>
        <authorList>
            <person name="Kawai M."/>
            <person name="Futagami T."/>
            <person name="Toyoda A."/>
            <person name="Takaki Y."/>
            <person name="Nishi S."/>
            <person name="Hori S."/>
            <person name="Arai W."/>
            <person name="Tsubouchi T."/>
            <person name="Morono Y."/>
            <person name="Uchiyama I."/>
            <person name="Ito T."/>
            <person name="Fujiyama A."/>
            <person name="Inagaki F."/>
            <person name="Takami H."/>
        </authorList>
    </citation>
    <scope>NUCLEOTIDE SEQUENCE</scope>
    <source>
        <strain evidence="1">Expedition CK06-06</strain>
    </source>
</reference>
<dbReference type="EMBL" id="BARU01003811">
    <property type="protein sequence ID" value="GAH27720.1"/>
    <property type="molecule type" value="Genomic_DNA"/>
</dbReference>
<accession>X1F571</accession>
<organism evidence="1">
    <name type="scientific">marine sediment metagenome</name>
    <dbReference type="NCBI Taxonomy" id="412755"/>
    <lineage>
        <taxon>unclassified sequences</taxon>
        <taxon>metagenomes</taxon>
        <taxon>ecological metagenomes</taxon>
    </lineage>
</organism>